<feature type="domain" description="Metallo-beta-lactamase" evidence="1">
    <location>
        <begin position="27"/>
        <end position="87"/>
    </location>
</feature>
<reference evidence="3 4" key="1">
    <citation type="journal article" date="2016" name="Nat. Commun.">
        <title>Thousands of microbial genomes shed light on interconnected biogeochemical processes in an aquifer system.</title>
        <authorList>
            <person name="Anantharaman K."/>
            <person name="Brown C.T."/>
            <person name="Hug L.A."/>
            <person name="Sharon I."/>
            <person name="Castelle C.J."/>
            <person name="Probst A.J."/>
            <person name="Thomas B.C."/>
            <person name="Singh A."/>
            <person name="Wilkins M.J."/>
            <person name="Karaoz U."/>
            <person name="Brodie E.L."/>
            <person name="Williams K.H."/>
            <person name="Hubbard S.S."/>
            <person name="Banfield J.F."/>
        </authorList>
    </citation>
    <scope>NUCLEOTIDE SEQUENCE [LARGE SCALE GENOMIC DNA]</scope>
</reference>
<sequence>MWWNNDTELMFFGGAGEIGGPFCAGLRGKNLATLIDCGMEAKREKALRLPDFAAMKEYFEPTHVLNTHGHLDHVGGEAALIRNGIVPRQFYKSVLAREFAPIHGEDTIHITIRNWCQELGITPRQLFEKLNGPRADGEHLPIDWEMLCTQIMSGAAQKILAAEGFIGENCVLPFGFQDLRDLEYLSETVTAGKPFKIGNTLVTPYNVGHIMDALGYLIEVGGKRIFFTGDFSREATGYELVKKLDPGVIGPVDVLVINTTYACQPLEPFKTVSERFRSDLAADMAAGRRVVACGFFVDRGAKVALEIEKADLAEYLHVDGKVRDGLSIYEPHTGKLTGIEKYFVSDKEDNRAQLVRSRIKNGQPAIYLVSSGMGVEGSLSNNYIGEHLHDPNAVIYRLGWCEPGTPLDDLSIAAQNGRVVNWRGQFTKFECGVRSYQFSAHATSAEIAQTIKDFHPKTTLMVHGAPRRLEQFKKENTDLPGEIVIAENGRPYKLF</sequence>
<dbReference type="Gene3D" id="3.40.50.10890">
    <property type="match status" value="1"/>
</dbReference>
<protein>
    <recommendedName>
        <fullName evidence="5">MBL fold metallo-hydrolase</fullName>
    </recommendedName>
</protein>
<dbReference type="SUPFAM" id="SSF56281">
    <property type="entry name" value="Metallo-hydrolase/oxidoreductase"/>
    <property type="match status" value="1"/>
</dbReference>
<dbReference type="AlphaFoldDB" id="A0A1F5SMU0"/>
<accession>A0A1F5SMU0</accession>
<feature type="domain" description="Zn-dependent metallo-hydrolase RNA specificity" evidence="2">
    <location>
        <begin position="430"/>
        <end position="475"/>
    </location>
</feature>
<dbReference type="Pfam" id="PF00753">
    <property type="entry name" value="Lactamase_B"/>
    <property type="match status" value="1"/>
</dbReference>
<dbReference type="STRING" id="1797994.A2227_01635"/>
<dbReference type="PANTHER" id="PTHR11203:SF37">
    <property type="entry name" value="INTEGRATOR COMPLEX SUBUNIT 11"/>
    <property type="match status" value="1"/>
</dbReference>
<dbReference type="InterPro" id="IPR001279">
    <property type="entry name" value="Metallo-B-lactamas"/>
</dbReference>
<dbReference type="Proteomes" id="UP000178367">
    <property type="component" value="Unassembled WGS sequence"/>
</dbReference>
<organism evidence="3 4">
    <name type="scientific">Candidatus Falkowbacteria bacterium RIFOXYA2_FULL_47_19</name>
    <dbReference type="NCBI Taxonomy" id="1797994"/>
    <lineage>
        <taxon>Bacteria</taxon>
        <taxon>Candidatus Falkowiibacteriota</taxon>
    </lineage>
</organism>
<evidence type="ECO:0000259" key="2">
    <source>
        <dbReference type="Pfam" id="PF07521"/>
    </source>
</evidence>
<proteinExistence type="predicted"/>
<dbReference type="Gene3D" id="3.60.15.10">
    <property type="entry name" value="Ribonuclease Z/Hydroxyacylglutathione hydrolase-like"/>
    <property type="match status" value="1"/>
</dbReference>
<dbReference type="InterPro" id="IPR011108">
    <property type="entry name" value="RMMBL"/>
</dbReference>
<evidence type="ECO:0000313" key="4">
    <source>
        <dbReference type="Proteomes" id="UP000178367"/>
    </source>
</evidence>
<evidence type="ECO:0008006" key="5">
    <source>
        <dbReference type="Google" id="ProtNLM"/>
    </source>
</evidence>
<dbReference type="InterPro" id="IPR050698">
    <property type="entry name" value="MBL"/>
</dbReference>
<gene>
    <name evidence="3" type="ORF">A2227_01635</name>
</gene>
<evidence type="ECO:0000259" key="1">
    <source>
        <dbReference type="Pfam" id="PF00753"/>
    </source>
</evidence>
<comment type="caution">
    <text evidence="3">The sequence shown here is derived from an EMBL/GenBank/DDBJ whole genome shotgun (WGS) entry which is preliminary data.</text>
</comment>
<dbReference type="EMBL" id="MFGB01000007">
    <property type="protein sequence ID" value="OGF27531.1"/>
    <property type="molecule type" value="Genomic_DNA"/>
</dbReference>
<dbReference type="PANTHER" id="PTHR11203">
    <property type="entry name" value="CLEAVAGE AND POLYADENYLATION SPECIFICITY FACTOR FAMILY MEMBER"/>
    <property type="match status" value="1"/>
</dbReference>
<name>A0A1F5SMU0_9BACT</name>
<evidence type="ECO:0000313" key="3">
    <source>
        <dbReference type="EMBL" id="OGF27531.1"/>
    </source>
</evidence>
<dbReference type="GO" id="GO:0004521">
    <property type="term" value="F:RNA endonuclease activity"/>
    <property type="evidence" value="ECO:0007669"/>
    <property type="project" value="TreeGrafter"/>
</dbReference>
<dbReference type="InterPro" id="IPR036866">
    <property type="entry name" value="RibonucZ/Hydroxyglut_hydro"/>
</dbReference>
<dbReference type="Pfam" id="PF07521">
    <property type="entry name" value="RMMBL"/>
    <property type="match status" value="1"/>
</dbReference>